<dbReference type="Proteomes" id="UP001203607">
    <property type="component" value="Unassembled WGS sequence"/>
</dbReference>
<proteinExistence type="predicted"/>
<gene>
    <name evidence="1" type="ORF">M3P19_06895</name>
</gene>
<evidence type="ECO:0000313" key="2">
    <source>
        <dbReference type="Proteomes" id="UP001203607"/>
    </source>
</evidence>
<sequence length="112" mass="12876">MILVITSIHLRSPLLFFRLSMNSFRVLNQLKGTPCINYKSTGFWTKHYTMTLWRNKEDLKSFAHSGNHLLAISKSKSLAKEIRVATLKAGEFPNWKVAKSVLQTDAKVYKYA</sequence>
<dbReference type="EMBL" id="JAMFMA010000002">
    <property type="protein sequence ID" value="MCL6273727.1"/>
    <property type="molecule type" value="Genomic_DNA"/>
</dbReference>
<evidence type="ECO:0000313" key="1">
    <source>
        <dbReference type="EMBL" id="MCL6273727.1"/>
    </source>
</evidence>
<dbReference type="RefSeq" id="WP_249656918.1">
    <property type="nucleotide sequence ID" value="NZ_JAMFMA010000002.1"/>
</dbReference>
<keyword evidence="2" id="KW-1185">Reference proteome</keyword>
<name>A0ABT0PSL2_9FLAO</name>
<accession>A0ABT0PSL2</accession>
<reference evidence="1 2" key="1">
    <citation type="submission" date="2022-05" db="EMBL/GenBank/DDBJ databases">
        <authorList>
            <person name="Park J.-S."/>
        </authorList>
    </citation>
    <scope>NUCLEOTIDE SEQUENCE [LARGE SCALE GENOMIC DNA]</scope>
    <source>
        <strain evidence="1 2">2012CJ35-5</strain>
    </source>
</reference>
<protein>
    <submittedName>
        <fullName evidence="1">DUF3291 domain-containing protein</fullName>
    </submittedName>
</protein>
<comment type="caution">
    <text evidence="1">The sequence shown here is derived from an EMBL/GenBank/DDBJ whole genome shotgun (WGS) entry which is preliminary data.</text>
</comment>
<organism evidence="1 2">
    <name type="scientific">Flagellimonas spongiicola</name>
    <dbReference type="NCBI Taxonomy" id="2942208"/>
    <lineage>
        <taxon>Bacteria</taxon>
        <taxon>Pseudomonadati</taxon>
        <taxon>Bacteroidota</taxon>
        <taxon>Flavobacteriia</taxon>
        <taxon>Flavobacteriales</taxon>
        <taxon>Flavobacteriaceae</taxon>
        <taxon>Flagellimonas</taxon>
    </lineage>
</organism>